<dbReference type="Proteomes" id="UP000438914">
    <property type="component" value="Unassembled WGS sequence"/>
</dbReference>
<evidence type="ECO:0000256" key="5">
    <source>
        <dbReference type="ARBA" id="ARBA00022692"/>
    </source>
</evidence>
<keyword evidence="7" id="KW-0256">Endoplasmic reticulum</keyword>
<dbReference type="GO" id="GO:0046872">
    <property type="term" value="F:metal ion binding"/>
    <property type="evidence" value="ECO:0007669"/>
    <property type="project" value="UniProtKB-KW"/>
</dbReference>
<evidence type="ECO:0000256" key="13">
    <source>
        <dbReference type="ARBA" id="ARBA00023180"/>
    </source>
</evidence>
<dbReference type="PANTHER" id="PTHR46025:SF3">
    <property type="entry name" value="XYLOSYLTRANSFERASE OXT"/>
    <property type="match status" value="1"/>
</dbReference>
<keyword evidence="12" id="KW-1015">Disulfide bond</keyword>
<evidence type="ECO:0000256" key="9">
    <source>
        <dbReference type="ARBA" id="ARBA00022989"/>
    </source>
</evidence>
<dbReference type="AlphaFoldDB" id="A0A7K0KI43"/>
<keyword evidence="9" id="KW-1133">Transmembrane helix</keyword>
<gene>
    <name evidence="15" type="ORF">FYJ73_10730</name>
</gene>
<keyword evidence="8" id="KW-0735">Signal-anchor</keyword>
<evidence type="ECO:0000256" key="7">
    <source>
        <dbReference type="ARBA" id="ARBA00022824"/>
    </source>
</evidence>
<dbReference type="Pfam" id="PF02485">
    <property type="entry name" value="Branch"/>
    <property type="match status" value="1"/>
</dbReference>
<keyword evidence="16" id="KW-1185">Reference proteome</keyword>
<dbReference type="GO" id="GO:0015012">
    <property type="term" value="P:heparan sulfate proteoglycan biosynthetic process"/>
    <property type="evidence" value="ECO:0007669"/>
    <property type="project" value="TreeGrafter"/>
</dbReference>
<evidence type="ECO:0000256" key="12">
    <source>
        <dbReference type="ARBA" id="ARBA00023157"/>
    </source>
</evidence>
<comment type="subcellular location">
    <subcellularLocation>
        <location evidence="2">Endoplasmic reticulum membrane</location>
        <topology evidence="2">Single-pass type II membrane protein</topology>
    </subcellularLocation>
    <subcellularLocation>
        <location evidence="1">Golgi apparatus membrane</location>
        <topology evidence="1">Single-pass type II membrane protein</topology>
    </subcellularLocation>
</comment>
<dbReference type="RefSeq" id="WP_154534718.1">
    <property type="nucleotide sequence ID" value="NZ_VUNG01000029.1"/>
</dbReference>
<keyword evidence="5" id="KW-0812">Transmembrane</keyword>
<keyword evidence="11" id="KW-0472">Membrane</keyword>
<dbReference type="GO" id="GO:0016020">
    <property type="term" value="C:membrane"/>
    <property type="evidence" value="ECO:0007669"/>
    <property type="project" value="InterPro"/>
</dbReference>
<dbReference type="InterPro" id="IPR043538">
    <property type="entry name" value="XYLT"/>
</dbReference>
<evidence type="ECO:0000256" key="14">
    <source>
        <dbReference type="ARBA" id="ARBA00042865"/>
    </source>
</evidence>
<sequence length="306" mass="34816">MVKLAFLISAHKDPIHLKRLIDSLPESSEFFIHIDAKSDIRLFTEAIDQPNAHFIEHRVNVCWGSINEVEYQMELIRAALAAGSFDYLITLSGMDYPVWSNSRILEFFDKANGKIFLQGISMLHQGKLSQQYAKLRFFTDKPWANGTLLSKARNGLREAVSALGVRKTLTIHCPDKEYTLYKGAAWWAITPDLALDVLNQWDNNEHLVGYFKTSFCPAETFVQTVAFNSPKYADRCMLAQGRYKSLTALTPLTFIDYSTNIKILDEFDFDRITKSGKMFCRKVVTGESDLLMTLIDDARKETGTEA</sequence>
<dbReference type="PANTHER" id="PTHR46025">
    <property type="entry name" value="XYLOSYLTRANSFERASE OXT"/>
    <property type="match status" value="1"/>
</dbReference>
<evidence type="ECO:0000256" key="8">
    <source>
        <dbReference type="ARBA" id="ARBA00022968"/>
    </source>
</evidence>
<evidence type="ECO:0000256" key="1">
    <source>
        <dbReference type="ARBA" id="ARBA00004323"/>
    </source>
</evidence>
<name>A0A7K0KI43_9BACT</name>
<organism evidence="15 16">
    <name type="scientific">Hallella mizrahii</name>
    <dbReference type="NCBI Taxonomy" id="2606637"/>
    <lineage>
        <taxon>Bacteria</taxon>
        <taxon>Pseudomonadati</taxon>
        <taxon>Bacteroidota</taxon>
        <taxon>Bacteroidia</taxon>
        <taxon>Bacteroidales</taxon>
        <taxon>Prevotellaceae</taxon>
        <taxon>Hallella</taxon>
    </lineage>
</organism>
<evidence type="ECO:0000256" key="2">
    <source>
        <dbReference type="ARBA" id="ARBA00004648"/>
    </source>
</evidence>
<keyword evidence="10" id="KW-0333">Golgi apparatus</keyword>
<dbReference type="GO" id="GO:0050650">
    <property type="term" value="P:chondroitin sulfate proteoglycan biosynthetic process"/>
    <property type="evidence" value="ECO:0007669"/>
    <property type="project" value="TreeGrafter"/>
</dbReference>
<keyword evidence="4 15" id="KW-0808">Transferase</keyword>
<keyword evidence="3 15" id="KW-0328">Glycosyltransferase</keyword>
<keyword evidence="6" id="KW-0479">Metal-binding</keyword>
<evidence type="ECO:0000256" key="3">
    <source>
        <dbReference type="ARBA" id="ARBA00022676"/>
    </source>
</evidence>
<evidence type="ECO:0000256" key="6">
    <source>
        <dbReference type="ARBA" id="ARBA00022723"/>
    </source>
</evidence>
<evidence type="ECO:0000313" key="16">
    <source>
        <dbReference type="Proteomes" id="UP000438914"/>
    </source>
</evidence>
<reference evidence="15 16" key="1">
    <citation type="submission" date="2019-08" db="EMBL/GenBank/DDBJ databases">
        <title>In-depth cultivation of the pig gut microbiome towards novel bacterial diversity and tailored functional studies.</title>
        <authorList>
            <person name="Wylensek D."/>
            <person name="Hitch T.C.A."/>
            <person name="Clavel T."/>
        </authorList>
    </citation>
    <scope>NUCLEOTIDE SEQUENCE [LARGE SCALE GENOMIC DNA]</scope>
    <source>
        <strain evidence="15 16">LKV-178-WT-2A</strain>
    </source>
</reference>
<evidence type="ECO:0000313" key="15">
    <source>
        <dbReference type="EMBL" id="MST85130.1"/>
    </source>
</evidence>
<dbReference type="GO" id="GO:0030158">
    <property type="term" value="F:protein xylosyltransferase activity"/>
    <property type="evidence" value="ECO:0007669"/>
    <property type="project" value="InterPro"/>
</dbReference>
<evidence type="ECO:0000256" key="10">
    <source>
        <dbReference type="ARBA" id="ARBA00023034"/>
    </source>
</evidence>
<dbReference type="InterPro" id="IPR003406">
    <property type="entry name" value="Glyco_trans_14"/>
</dbReference>
<accession>A0A7K0KI43</accession>
<protein>
    <recommendedName>
        <fullName evidence="14">Peptide O-xylosyltransferase</fullName>
    </recommendedName>
</protein>
<evidence type="ECO:0000256" key="11">
    <source>
        <dbReference type="ARBA" id="ARBA00023136"/>
    </source>
</evidence>
<keyword evidence="13" id="KW-0325">Glycoprotein</keyword>
<evidence type="ECO:0000256" key="4">
    <source>
        <dbReference type="ARBA" id="ARBA00022679"/>
    </source>
</evidence>
<dbReference type="EMBL" id="VUNG01000029">
    <property type="protein sequence ID" value="MST85130.1"/>
    <property type="molecule type" value="Genomic_DNA"/>
</dbReference>
<comment type="caution">
    <text evidence="15">The sequence shown here is derived from an EMBL/GenBank/DDBJ whole genome shotgun (WGS) entry which is preliminary data.</text>
</comment>
<proteinExistence type="predicted"/>